<dbReference type="AlphaFoldDB" id="A0A420INL6"/>
<dbReference type="PANTHER" id="PTHR40466:SF1">
    <property type="entry name" value="FUNGAL PROTEIN"/>
    <property type="match status" value="1"/>
</dbReference>
<protein>
    <submittedName>
        <fullName evidence="1">Uncharacterized protein</fullName>
    </submittedName>
</protein>
<name>A0A420INL6_9PEZI</name>
<dbReference type="EMBL" id="MCBS01022956">
    <property type="protein sequence ID" value="RKF76124.1"/>
    <property type="molecule type" value="Genomic_DNA"/>
</dbReference>
<accession>A0A420INL6</accession>
<comment type="caution">
    <text evidence="1">The sequence shown here is derived from an EMBL/GenBank/DDBJ whole genome shotgun (WGS) entry which is preliminary data.</text>
</comment>
<proteinExistence type="predicted"/>
<reference evidence="1 2" key="1">
    <citation type="journal article" date="2018" name="BMC Genomics">
        <title>Comparative genome analyses reveal sequence features reflecting distinct modes of host-adaptation between dicot and monocot powdery mildew.</title>
        <authorList>
            <person name="Wu Y."/>
            <person name="Ma X."/>
            <person name="Pan Z."/>
            <person name="Kale S.D."/>
            <person name="Song Y."/>
            <person name="King H."/>
            <person name="Zhang Q."/>
            <person name="Presley C."/>
            <person name="Deng X."/>
            <person name="Wei C.I."/>
            <person name="Xiao S."/>
        </authorList>
    </citation>
    <scope>NUCLEOTIDE SEQUENCE [LARGE SCALE GENOMIC DNA]</scope>
    <source>
        <strain evidence="1">UMSG1</strain>
    </source>
</reference>
<dbReference type="PANTHER" id="PTHR40466">
    <property type="entry name" value="EXPRESSED PROTEIN"/>
    <property type="match status" value="1"/>
</dbReference>
<dbReference type="Proteomes" id="UP000285326">
    <property type="component" value="Unassembled WGS sequence"/>
</dbReference>
<gene>
    <name evidence="1" type="ORF">GcM1_229046</name>
</gene>
<dbReference type="InterPro" id="IPR039965">
    <property type="entry name" value="C3H7.08c"/>
</dbReference>
<evidence type="ECO:0000313" key="1">
    <source>
        <dbReference type="EMBL" id="RKF76124.1"/>
    </source>
</evidence>
<sequence>MRSTILRAAAQAARRADSEMLKKGAKRDPELWVSTLQSVTSLRLTHLKVLFGVMSGAFGLAGYYFARKPTSPVSEVKVSVAQMPWEDTSSGETQANFKYKYHPGANPKNTPQEAPSALNVVVVPNVTLPKVLHETFNKDGKDGY</sequence>
<evidence type="ECO:0000313" key="2">
    <source>
        <dbReference type="Proteomes" id="UP000285326"/>
    </source>
</evidence>
<organism evidence="1 2">
    <name type="scientific">Golovinomyces cichoracearum</name>
    <dbReference type="NCBI Taxonomy" id="62708"/>
    <lineage>
        <taxon>Eukaryota</taxon>
        <taxon>Fungi</taxon>
        <taxon>Dikarya</taxon>
        <taxon>Ascomycota</taxon>
        <taxon>Pezizomycotina</taxon>
        <taxon>Leotiomycetes</taxon>
        <taxon>Erysiphales</taxon>
        <taxon>Erysiphaceae</taxon>
        <taxon>Golovinomyces</taxon>
    </lineage>
</organism>